<dbReference type="GO" id="GO:0038023">
    <property type="term" value="F:signaling receptor activity"/>
    <property type="evidence" value="ECO:0000318"/>
    <property type="project" value="GO_Central"/>
</dbReference>
<feature type="signal peptide" evidence="2">
    <location>
        <begin position="1"/>
        <end position="18"/>
    </location>
</feature>
<feature type="chain" id="PRO_5002873989" description="Leucine-rich repeat-containing N-terminal plant-type domain-containing protein" evidence="2">
    <location>
        <begin position="19"/>
        <end position="619"/>
    </location>
</feature>
<organism evidence="3 4">
    <name type="scientific">Thalassiosira pseudonana</name>
    <name type="common">Marine diatom</name>
    <name type="synonym">Cyclotella nana</name>
    <dbReference type="NCBI Taxonomy" id="35128"/>
    <lineage>
        <taxon>Eukaryota</taxon>
        <taxon>Sar</taxon>
        <taxon>Stramenopiles</taxon>
        <taxon>Ochrophyta</taxon>
        <taxon>Bacillariophyta</taxon>
        <taxon>Coscinodiscophyceae</taxon>
        <taxon>Thalassiosirophycidae</taxon>
        <taxon>Thalassiosirales</taxon>
        <taxon>Thalassiosiraceae</taxon>
        <taxon>Thalassiosira</taxon>
    </lineage>
</organism>
<evidence type="ECO:0000313" key="3">
    <source>
        <dbReference type="EMBL" id="EED86925.1"/>
    </source>
</evidence>
<feature type="compositionally biased region" description="Low complexity" evidence="1">
    <location>
        <begin position="248"/>
        <end position="274"/>
    </location>
</feature>
<feature type="compositionally biased region" description="Low complexity" evidence="1">
    <location>
        <begin position="212"/>
        <end position="224"/>
    </location>
</feature>
<evidence type="ECO:0000256" key="2">
    <source>
        <dbReference type="SAM" id="SignalP"/>
    </source>
</evidence>
<evidence type="ECO:0000256" key="1">
    <source>
        <dbReference type="SAM" id="MobiDB-lite"/>
    </source>
</evidence>
<feature type="region of interest" description="Disordered" evidence="1">
    <location>
        <begin position="84"/>
        <end position="117"/>
    </location>
</feature>
<feature type="region of interest" description="Disordered" evidence="1">
    <location>
        <begin position="209"/>
        <end position="280"/>
    </location>
</feature>
<dbReference type="RefSeq" id="XP_002296724.1">
    <property type="nucleotide sequence ID" value="XM_002296688.1"/>
</dbReference>
<keyword evidence="2" id="KW-0732">Signal</keyword>
<feature type="compositionally biased region" description="Polar residues" evidence="1">
    <location>
        <begin position="317"/>
        <end position="332"/>
    </location>
</feature>
<dbReference type="Proteomes" id="UP000001449">
    <property type="component" value="Chromosome 16"/>
</dbReference>
<feature type="compositionally biased region" description="Low complexity" evidence="1">
    <location>
        <begin position="333"/>
        <end position="369"/>
    </location>
</feature>
<dbReference type="PANTHER" id="PTHR48010:SF58">
    <property type="entry name" value="RECEPTOR PROTEIN KINASE-LIKE PROTEIN ZAR1"/>
    <property type="match status" value="1"/>
</dbReference>
<gene>
    <name evidence="3" type="ORF">THAPSDRAFT_10434</name>
</gene>
<protein>
    <recommendedName>
        <fullName evidence="5">Leucine-rich repeat-containing N-terminal plant-type domain-containing protein</fullName>
    </recommendedName>
</protein>
<feature type="compositionally biased region" description="Low complexity" evidence="1">
    <location>
        <begin position="164"/>
        <end position="184"/>
    </location>
</feature>
<dbReference type="InParanoid" id="B8LCM6"/>
<reference evidence="3 4" key="2">
    <citation type="journal article" date="2008" name="Nature">
        <title>The Phaeodactylum genome reveals the evolutionary history of diatom genomes.</title>
        <authorList>
            <person name="Bowler C."/>
            <person name="Allen A.E."/>
            <person name="Badger J.H."/>
            <person name="Grimwood J."/>
            <person name="Jabbari K."/>
            <person name="Kuo A."/>
            <person name="Maheswari U."/>
            <person name="Martens C."/>
            <person name="Maumus F."/>
            <person name="Otillar R.P."/>
            <person name="Rayko E."/>
            <person name="Salamov A."/>
            <person name="Vandepoele K."/>
            <person name="Beszteri B."/>
            <person name="Gruber A."/>
            <person name="Heijde M."/>
            <person name="Katinka M."/>
            <person name="Mock T."/>
            <person name="Valentin K."/>
            <person name="Verret F."/>
            <person name="Berges J.A."/>
            <person name="Brownlee C."/>
            <person name="Cadoret J.P."/>
            <person name="Chiovitti A."/>
            <person name="Choi C.J."/>
            <person name="Coesel S."/>
            <person name="De Martino A."/>
            <person name="Detter J.C."/>
            <person name="Durkin C."/>
            <person name="Falciatore A."/>
            <person name="Fournet J."/>
            <person name="Haruta M."/>
            <person name="Huysman M.J."/>
            <person name="Jenkins B.D."/>
            <person name="Jiroutova K."/>
            <person name="Jorgensen R.E."/>
            <person name="Joubert Y."/>
            <person name="Kaplan A."/>
            <person name="Kroger N."/>
            <person name="Kroth P.G."/>
            <person name="La Roche J."/>
            <person name="Lindquist E."/>
            <person name="Lommer M."/>
            <person name="Martin-Jezequel V."/>
            <person name="Lopez P.J."/>
            <person name="Lucas S."/>
            <person name="Mangogna M."/>
            <person name="McGinnis K."/>
            <person name="Medlin L.K."/>
            <person name="Montsant A."/>
            <person name="Oudot-Le Secq M.P."/>
            <person name="Napoli C."/>
            <person name="Obornik M."/>
            <person name="Parker M.S."/>
            <person name="Petit J.L."/>
            <person name="Porcel B.M."/>
            <person name="Poulsen N."/>
            <person name="Robison M."/>
            <person name="Rychlewski L."/>
            <person name="Rynearson T.A."/>
            <person name="Schmutz J."/>
            <person name="Shapiro H."/>
            <person name="Siaut M."/>
            <person name="Stanley M."/>
            <person name="Sussman M.R."/>
            <person name="Taylor A.R."/>
            <person name="Vardi A."/>
            <person name="von Dassow P."/>
            <person name="Vyverman W."/>
            <person name="Willis A."/>
            <person name="Wyrwicz L.S."/>
            <person name="Rokhsar D.S."/>
            <person name="Weissenbach J."/>
            <person name="Armbrust E.V."/>
            <person name="Green B.R."/>
            <person name="Van de Peer Y."/>
            <person name="Grigoriev I.V."/>
        </authorList>
    </citation>
    <scope>NUCLEOTIDE SEQUENCE [LARGE SCALE GENOMIC DNA]</scope>
    <source>
        <strain evidence="3 4">CCMP1335</strain>
    </source>
</reference>
<dbReference type="SMR" id="B8LCM6"/>
<sequence length="619" mass="64671">MRFFIVASLATSSVFASAAPSSAASSSASVHHHHHQQQHAAEMHESLPASPAIEERSDERELRSDPFTFMRVADLIARTSYASNNNHSYDASNSDSYNNKYNSHNGKSGKAYSKSGKQYSKQYSKSGKASEDQYEYGMEELMMYGYGIMSMPVDGGGKSGKPANGYNSNGSGNNANGNSNNSEGNDGGGLVQNSVDDFLTDDLFDDDVAVAGSGESNGSNNNGDSLGGGGIPSDSSGGSSGGGGGSTNGSNNGGSSASGSNNGGDTNPNNGGTDDNSEDEALTNNQMEFDDLTTTDDASSNNGGDVDDGMTEDNDGRGSSTGSKGSPEQGQATDGTGNNNSSSPNGGTTTNVNNSGSDGTTTTTTSTDSLIPTESQLERQENIIKKCSMTPLARALSLIQLVGSFVPPGDSGNVDTAVDVDGTITTDKDAAVDSEMQTQRIQQRYTLALLYYAFNGHEWDNCQSESNFYNTTALGECQENDGSDTMRFLDGSHECNWYGVACENVTDANGQYLAVTELVLPQNGLHGSILEEISLLSSLEVLNLMNNDLSGSIPFHAFAKMESLDTLLLSANAQLYGDATTYCNGIASSNIASFETDCTPKVELLQAAPVECPCCTSCN</sequence>
<dbReference type="InterPro" id="IPR032675">
    <property type="entry name" value="LRR_dom_sf"/>
</dbReference>
<dbReference type="AlphaFoldDB" id="B8LCM6"/>
<evidence type="ECO:0000313" key="4">
    <source>
        <dbReference type="Proteomes" id="UP000001449"/>
    </source>
</evidence>
<proteinExistence type="predicted"/>
<dbReference type="KEGG" id="tps:THAPSDRAFT_10434"/>
<dbReference type="PaxDb" id="35128-Thaps10434"/>
<dbReference type="SUPFAM" id="SSF52058">
    <property type="entry name" value="L domain-like"/>
    <property type="match status" value="1"/>
</dbReference>
<feature type="region of interest" description="Disordered" evidence="1">
    <location>
        <begin position="159"/>
        <end position="194"/>
    </location>
</feature>
<keyword evidence="4" id="KW-1185">Reference proteome</keyword>
<dbReference type="GO" id="GO:0005886">
    <property type="term" value="C:plasma membrane"/>
    <property type="evidence" value="ECO:0000318"/>
    <property type="project" value="GO_Central"/>
</dbReference>
<feature type="compositionally biased region" description="Gly residues" evidence="1">
    <location>
        <begin position="238"/>
        <end position="247"/>
    </location>
</feature>
<dbReference type="HOGENOM" id="CLU_441818_0_0_1"/>
<accession>B8LCM6</accession>
<dbReference type="GeneID" id="7450012"/>
<dbReference type="InterPro" id="IPR050994">
    <property type="entry name" value="At_inactive_RLKs"/>
</dbReference>
<feature type="region of interest" description="Disordered" evidence="1">
    <location>
        <begin position="26"/>
        <end position="45"/>
    </location>
</feature>
<evidence type="ECO:0008006" key="5">
    <source>
        <dbReference type="Google" id="ProtNLM"/>
    </source>
</evidence>
<reference evidence="3 4" key="1">
    <citation type="journal article" date="2004" name="Science">
        <title>The genome of the diatom Thalassiosira pseudonana: ecology, evolution, and metabolism.</title>
        <authorList>
            <person name="Armbrust E.V."/>
            <person name="Berges J.A."/>
            <person name="Bowler C."/>
            <person name="Green B.R."/>
            <person name="Martinez D."/>
            <person name="Putnam N.H."/>
            <person name="Zhou S."/>
            <person name="Allen A.E."/>
            <person name="Apt K.E."/>
            <person name="Bechner M."/>
            <person name="Brzezinski M.A."/>
            <person name="Chaal B.K."/>
            <person name="Chiovitti A."/>
            <person name="Davis A.K."/>
            <person name="Demarest M.S."/>
            <person name="Detter J.C."/>
            <person name="Glavina T."/>
            <person name="Goodstein D."/>
            <person name="Hadi M.Z."/>
            <person name="Hellsten U."/>
            <person name="Hildebrand M."/>
            <person name="Jenkins B.D."/>
            <person name="Jurka J."/>
            <person name="Kapitonov V.V."/>
            <person name="Kroger N."/>
            <person name="Lau W.W."/>
            <person name="Lane T.W."/>
            <person name="Larimer F.W."/>
            <person name="Lippmeier J.C."/>
            <person name="Lucas S."/>
            <person name="Medina M."/>
            <person name="Montsant A."/>
            <person name="Obornik M."/>
            <person name="Parker M.S."/>
            <person name="Palenik B."/>
            <person name="Pazour G.J."/>
            <person name="Richardson P.M."/>
            <person name="Rynearson T.A."/>
            <person name="Saito M.A."/>
            <person name="Schwartz D.C."/>
            <person name="Thamatrakoln K."/>
            <person name="Valentin K."/>
            <person name="Vardi A."/>
            <person name="Wilkerson F.P."/>
            <person name="Rokhsar D.S."/>
        </authorList>
    </citation>
    <scope>NUCLEOTIDE SEQUENCE [LARGE SCALE GENOMIC DNA]</scope>
    <source>
        <strain evidence="3 4">CCMP1335</strain>
    </source>
</reference>
<dbReference type="PANTHER" id="PTHR48010">
    <property type="entry name" value="OS05G0588300 PROTEIN"/>
    <property type="match status" value="1"/>
</dbReference>
<dbReference type="Gene3D" id="3.80.10.10">
    <property type="entry name" value="Ribonuclease Inhibitor"/>
    <property type="match status" value="1"/>
</dbReference>
<dbReference type="EMBL" id="DS999417">
    <property type="protein sequence ID" value="EED86925.1"/>
    <property type="molecule type" value="Genomic_DNA"/>
</dbReference>
<feature type="region of interest" description="Disordered" evidence="1">
    <location>
        <begin position="292"/>
        <end position="375"/>
    </location>
</feature>
<name>B8LCM6_THAPS</name>